<reference evidence="4 5" key="1">
    <citation type="submission" date="2020-09" db="EMBL/GenBank/DDBJ databases">
        <title>De no assembly of potato wild relative species, Solanum commersonii.</title>
        <authorList>
            <person name="Cho K."/>
        </authorList>
    </citation>
    <scope>NUCLEOTIDE SEQUENCE [LARGE SCALE GENOMIC DNA]</scope>
    <source>
        <strain evidence="4">LZ3.2</strain>
        <tissue evidence="4">Leaf</tissue>
    </source>
</reference>
<evidence type="ECO:0000313" key="4">
    <source>
        <dbReference type="EMBL" id="KAG5574215.1"/>
    </source>
</evidence>
<organism evidence="4 5">
    <name type="scientific">Solanum commersonii</name>
    <name type="common">Commerson's wild potato</name>
    <name type="synonym">Commerson's nightshade</name>
    <dbReference type="NCBI Taxonomy" id="4109"/>
    <lineage>
        <taxon>Eukaryota</taxon>
        <taxon>Viridiplantae</taxon>
        <taxon>Streptophyta</taxon>
        <taxon>Embryophyta</taxon>
        <taxon>Tracheophyta</taxon>
        <taxon>Spermatophyta</taxon>
        <taxon>Magnoliopsida</taxon>
        <taxon>eudicotyledons</taxon>
        <taxon>Gunneridae</taxon>
        <taxon>Pentapetalae</taxon>
        <taxon>asterids</taxon>
        <taxon>lamiids</taxon>
        <taxon>Solanales</taxon>
        <taxon>Solanaceae</taxon>
        <taxon>Solanoideae</taxon>
        <taxon>Solaneae</taxon>
        <taxon>Solanum</taxon>
    </lineage>
</organism>
<dbReference type="InterPro" id="IPR047109">
    <property type="entry name" value="CAD-like"/>
</dbReference>
<dbReference type="Proteomes" id="UP000824120">
    <property type="component" value="Chromosome 11"/>
</dbReference>
<keyword evidence="3" id="KW-0560">Oxidoreductase</keyword>
<evidence type="ECO:0000256" key="3">
    <source>
        <dbReference type="ARBA" id="ARBA00023002"/>
    </source>
</evidence>
<name>A0A9J5WFT8_SOLCO</name>
<dbReference type="GO" id="GO:0016616">
    <property type="term" value="F:oxidoreductase activity, acting on the CH-OH group of donors, NAD or NADP as acceptor"/>
    <property type="evidence" value="ECO:0007669"/>
    <property type="project" value="InterPro"/>
</dbReference>
<gene>
    <name evidence="4" type="ORF">H5410_054349</name>
</gene>
<dbReference type="OrthoDB" id="1730071at2759"/>
<dbReference type="AlphaFoldDB" id="A0A9J5WFT8"/>
<comment type="caution">
    <text evidence="4">The sequence shown here is derived from an EMBL/GenBank/DDBJ whole genome shotgun (WGS) entry which is preliminary data.</text>
</comment>
<dbReference type="EMBL" id="JACXVP010000011">
    <property type="protein sequence ID" value="KAG5574215.1"/>
    <property type="molecule type" value="Genomic_DNA"/>
</dbReference>
<keyword evidence="5" id="KW-1185">Reference proteome</keyword>
<keyword evidence="2" id="KW-0862">Zinc</keyword>
<dbReference type="InterPro" id="IPR011032">
    <property type="entry name" value="GroES-like_sf"/>
</dbReference>
<proteinExistence type="predicted"/>
<protein>
    <submittedName>
        <fullName evidence="4">Uncharacterized protein</fullName>
    </submittedName>
</protein>
<dbReference type="Gene3D" id="3.90.180.10">
    <property type="entry name" value="Medium-chain alcohol dehydrogenases, catalytic domain"/>
    <property type="match status" value="1"/>
</dbReference>
<sequence>MVASCRKCENCSVDLENYCLRHIPTYNGFSLDGTLTFGGYSNMTVSDEHFVVRWPENLSMDFAPCYVLQLLLIVL</sequence>
<dbReference type="GO" id="GO:0046872">
    <property type="term" value="F:metal ion binding"/>
    <property type="evidence" value="ECO:0007669"/>
    <property type="project" value="UniProtKB-KW"/>
</dbReference>
<evidence type="ECO:0000256" key="2">
    <source>
        <dbReference type="ARBA" id="ARBA00022833"/>
    </source>
</evidence>
<keyword evidence="1" id="KW-0479">Metal-binding</keyword>
<evidence type="ECO:0000313" key="5">
    <source>
        <dbReference type="Proteomes" id="UP000824120"/>
    </source>
</evidence>
<dbReference type="SUPFAM" id="SSF50129">
    <property type="entry name" value="GroES-like"/>
    <property type="match status" value="1"/>
</dbReference>
<dbReference type="PANTHER" id="PTHR42683">
    <property type="entry name" value="ALDEHYDE REDUCTASE"/>
    <property type="match status" value="1"/>
</dbReference>
<accession>A0A9J5WFT8</accession>
<evidence type="ECO:0000256" key="1">
    <source>
        <dbReference type="ARBA" id="ARBA00022723"/>
    </source>
</evidence>